<dbReference type="Proteomes" id="UP000254808">
    <property type="component" value="Chromosome"/>
</dbReference>
<dbReference type="AlphaFoldDB" id="A0A345UJG4"/>
<evidence type="ECO:0000313" key="2">
    <source>
        <dbReference type="Proteomes" id="UP000254808"/>
    </source>
</evidence>
<gene>
    <name evidence="1" type="ORF">CYPRO_1360</name>
</gene>
<protein>
    <submittedName>
        <fullName evidence="1">Uncharacterized protein</fullName>
    </submittedName>
</protein>
<name>A0A345UJG4_9BACT</name>
<evidence type="ECO:0000313" key="1">
    <source>
        <dbReference type="EMBL" id="AXJ00616.1"/>
    </source>
</evidence>
<accession>A0A345UJG4</accession>
<dbReference type="KEGG" id="cprv:CYPRO_1360"/>
<proteinExistence type="predicted"/>
<sequence length="72" mass="7999">MILCVQLQPFTTGCLNQRLTIALINEIVCKGIDNILMILNSRLLNFVVNPSGIAVKLPAVYHQKFQNSNRSG</sequence>
<keyword evidence="2" id="KW-1185">Reference proteome</keyword>
<reference evidence="1 2" key="1">
    <citation type="submission" date="2018-03" db="EMBL/GenBank/DDBJ databases">
        <title>Phenotypic and genomic properties of Cyclonatronum proteinivorum gen. nov., sp. nov., a haloalkaliphilic bacteroidete from soda lakes possessing Na+-translocating rhodopsin.</title>
        <authorList>
            <person name="Toshchakov S.V."/>
            <person name="Korzhenkov A."/>
            <person name="Samarov N.I."/>
            <person name="Kublanov I.V."/>
            <person name="Muntyan M.S."/>
            <person name="Sorokin D.Y."/>
        </authorList>
    </citation>
    <scope>NUCLEOTIDE SEQUENCE [LARGE SCALE GENOMIC DNA]</scope>
    <source>
        <strain evidence="1 2">Omega</strain>
    </source>
</reference>
<organism evidence="1 2">
    <name type="scientific">Cyclonatronum proteinivorum</name>
    <dbReference type="NCBI Taxonomy" id="1457365"/>
    <lineage>
        <taxon>Bacteria</taxon>
        <taxon>Pseudomonadati</taxon>
        <taxon>Balneolota</taxon>
        <taxon>Balneolia</taxon>
        <taxon>Balneolales</taxon>
        <taxon>Cyclonatronaceae</taxon>
        <taxon>Cyclonatronum</taxon>
    </lineage>
</organism>
<dbReference type="EMBL" id="CP027806">
    <property type="protein sequence ID" value="AXJ00616.1"/>
    <property type="molecule type" value="Genomic_DNA"/>
</dbReference>